<name>A0A6A9QIT9_ACIIN</name>
<dbReference type="AlphaFoldDB" id="A0A6A9QIT9"/>
<evidence type="ECO:0000313" key="1">
    <source>
        <dbReference type="EMBL" id="MUM65086.1"/>
    </source>
</evidence>
<dbReference type="Gene3D" id="1.20.120.330">
    <property type="entry name" value="Nucleotidyltransferases domain 2"/>
    <property type="match status" value="1"/>
</dbReference>
<dbReference type="EMBL" id="WFIY01000004">
    <property type="protein sequence ID" value="MUM65086.1"/>
    <property type="molecule type" value="Genomic_DNA"/>
</dbReference>
<keyword evidence="2" id="KW-1185">Reference proteome</keyword>
<organism evidence="1 2">
    <name type="scientific">Acidianus infernus</name>
    <dbReference type="NCBI Taxonomy" id="12915"/>
    <lineage>
        <taxon>Archaea</taxon>
        <taxon>Thermoproteota</taxon>
        <taxon>Thermoprotei</taxon>
        <taxon>Sulfolobales</taxon>
        <taxon>Sulfolobaceae</taxon>
        <taxon>Acidianus</taxon>
    </lineage>
</organism>
<comment type="caution">
    <text evidence="1">The sequence shown here is derived from an EMBL/GenBank/DDBJ whole genome shotgun (WGS) entry which is preliminary data.</text>
</comment>
<sequence>METAGEFLNKGDLVDVCEKYYKATRIF</sequence>
<accession>A0A6A9QIT9</accession>
<dbReference type="Proteomes" id="UP000440125">
    <property type="component" value="Unassembled WGS sequence"/>
</dbReference>
<gene>
    <name evidence="1" type="ORF">D1867_07505</name>
</gene>
<evidence type="ECO:0000313" key="2">
    <source>
        <dbReference type="Proteomes" id="UP000440125"/>
    </source>
</evidence>
<dbReference type="RefSeq" id="WP_155864430.1">
    <property type="nucleotide sequence ID" value="NZ_JBGTCZ010000047.1"/>
</dbReference>
<proteinExistence type="predicted"/>
<reference evidence="1 2" key="1">
    <citation type="submission" date="2019-10" db="EMBL/GenBank/DDBJ databases">
        <title>Genome Sequences from Six Type Strain Members of the Archaeal Family Sulfolobaceae: Acidianus ambivalens, Acidianus infernus, Metallosphaera prunae, Stygiolobus azoricus, Sulfolobus metallicus, and Sulfurisphaera ohwakuensis.</title>
        <authorList>
            <person name="Counts J.A."/>
            <person name="Kelly R.M."/>
        </authorList>
    </citation>
    <scope>NUCLEOTIDE SEQUENCE [LARGE SCALE GENOMIC DNA]</scope>
    <source>
        <strain evidence="1 2">DSM 3191</strain>
    </source>
</reference>
<protein>
    <submittedName>
        <fullName evidence="1">Uncharacterized protein</fullName>
    </submittedName>
</protein>